<dbReference type="SUPFAM" id="SSF117892">
    <property type="entry name" value="Band 7/SPFH domain"/>
    <property type="match status" value="1"/>
</dbReference>
<evidence type="ECO:0000259" key="2">
    <source>
        <dbReference type="SMART" id="SM00244"/>
    </source>
</evidence>
<keyword evidence="4" id="KW-1185">Reference proteome</keyword>
<feature type="domain" description="Band 7" evidence="2">
    <location>
        <begin position="60"/>
        <end position="252"/>
    </location>
</feature>
<dbReference type="PANTHER" id="PTHR43446">
    <property type="entry name" value="MEMBRANE PROTEIN-RELATED"/>
    <property type="match status" value="1"/>
</dbReference>
<gene>
    <name evidence="3" type="ORF">QOZ84_02575</name>
</gene>
<keyword evidence="1" id="KW-0472">Membrane</keyword>
<dbReference type="RefSeq" id="WP_284131399.1">
    <property type="nucleotide sequence ID" value="NZ_JASKYM010000001.1"/>
</dbReference>
<evidence type="ECO:0000313" key="4">
    <source>
        <dbReference type="Proteomes" id="UP001301012"/>
    </source>
</evidence>
<dbReference type="Proteomes" id="UP001301012">
    <property type="component" value="Unassembled WGS sequence"/>
</dbReference>
<dbReference type="EMBL" id="JASKYM010000001">
    <property type="protein sequence ID" value="MDK2562420.1"/>
    <property type="molecule type" value="Genomic_DNA"/>
</dbReference>
<feature type="transmembrane region" description="Helical" evidence="1">
    <location>
        <begin position="42"/>
        <end position="62"/>
    </location>
</feature>
<sequence length="319" mass="35134">MIKEETIYKEKDAKSVNGFMALISIILLFIVSVWLIIGPMNIYAVVLGILGILGNFISLFGLKVLNPKEALVLVLFGKYYGTIKKEGFYWVNPFCSAVNPTALPSNVSKHSPNDKTEIVVYANGKKVSLKTMTLNNEKQKVNDQLGNPIIIGVVVIWKVLDATKAVFNVDNYNTFLSIQCDSTLRNISRLYPYDASEDGEEKSLRGSSQEIADKLKEELQTRVDIAGIEVSEVRITHLSYAPEIAAAMLQRQQAEAIIAARKKIVEGAVSMVDMALTNLSENNIVTLDDERKAAMVSNLLVVLCGNKDAQPIVNSGSVY</sequence>
<dbReference type="Pfam" id="PF01145">
    <property type="entry name" value="Band_7"/>
    <property type="match status" value="1"/>
</dbReference>
<dbReference type="SMART" id="SM00244">
    <property type="entry name" value="PHB"/>
    <property type="match status" value="1"/>
</dbReference>
<accession>A0ABT7EA86</accession>
<proteinExistence type="predicted"/>
<reference evidence="3 4" key="1">
    <citation type="submission" date="2023-05" db="EMBL/GenBank/DDBJ databases">
        <title>Rombocin, a short stable natural nisin variant, displays selective antimicrobial activity against Listeria monocytogenes and employs dual mode of action to kill target bacterial strains.</title>
        <authorList>
            <person name="Wambui J."/>
            <person name="Stephan R."/>
            <person name="Kuipers O.P."/>
        </authorList>
    </citation>
    <scope>NUCLEOTIDE SEQUENCE [LARGE SCALE GENOMIC DNA]</scope>
    <source>
        <strain evidence="3 4">RC002</strain>
    </source>
</reference>
<protein>
    <submittedName>
        <fullName evidence="3">SPFH domain-containing protein</fullName>
    </submittedName>
</protein>
<dbReference type="CDD" id="cd03402">
    <property type="entry name" value="SPFH_like_u2"/>
    <property type="match status" value="1"/>
</dbReference>
<dbReference type="Gene3D" id="3.30.479.30">
    <property type="entry name" value="Band 7 domain"/>
    <property type="match status" value="1"/>
</dbReference>
<keyword evidence="1" id="KW-1133">Transmembrane helix</keyword>
<organism evidence="3 4">
    <name type="scientific">Romboutsia sedimentorum</name>
    <dbReference type="NCBI Taxonomy" id="1368474"/>
    <lineage>
        <taxon>Bacteria</taxon>
        <taxon>Bacillati</taxon>
        <taxon>Bacillota</taxon>
        <taxon>Clostridia</taxon>
        <taxon>Peptostreptococcales</taxon>
        <taxon>Peptostreptococcaceae</taxon>
        <taxon>Romboutsia</taxon>
    </lineage>
</organism>
<dbReference type="InterPro" id="IPR036013">
    <property type="entry name" value="Band_7/SPFH_dom_sf"/>
</dbReference>
<evidence type="ECO:0000256" key="1">
    <source>
        <dbReference type="SAM" id="Phobius"/>
    </source>
</evidence>
<comment type="caution">
    <text evidence="3">The sequence shown here is derived from an EMBL/GenBank/DDBJ whole genome shotgun (WGS) entry which is preliminary data.</text>
</comment>
<feature type="transmembrane region" description="Helical" evidence="1">
    <location>
        <begin position="16"/>
        <end position="36"/>
    </location>
</feature>
<evidence type="ECO:0000313" key="3">
    <source>
        <dbReference type="EMBL" id="MDK2562420.1"/>
    </source>
</evidence>
<keyword evidence="1" id="KW-0812">Transmembrane</keyword>
<name>A0ABT7EA86_9FIRM</name>
<dbReference type="InterPro" id="IPR001107">
    <property type="entry name" value="Band_7"/>
</dbReference>
<dbReference type="PANTHER" id="PTHR43446:SF1">
    <property type="entry name" value="BAND 7 DOMAIN-CONTAINING PROTEIN"/>
    <property type="match status" value="1"/>
</dbReference>